<protein>
    <submittedName>
        <fullName evidence="1">Uncharacterized protein</fullName>
    </submittedName>
</protein>
<proteinExistence type="predicted"/>
<evidence type="ECO:0000313" key="2">
    <source>
        <dbReference type="Proteomes" id="UP000265520"/>
    </source>
</evidence>
<sequence length="64" mass="6536">MVLRDNVASGSMPAIIVVSSTFPVNVTYPEAGLNPQDVSVQSSGKVNSVVFDGGVSALIGIVMI</sequence>
<keyword evidence="2" id="KW-1185">Reference proteome</keyword>
<reference evidence="1 2" key="1">
    <citation type="journal article" date="2018" name="Front. Plant Sci.">
        <title>Red Clover (Trifolium pratense) and Zigzag Clover (T. medium) - A Picture of Genomic Similarities and Differences.</title>
        <authorList>
            <person name="Dluhosova J."/>
            <person name="Istvanek J."/>
            <person name="Nedelnik J."/>
            <person name="Repkova J."/>
        </authorList>
    </citation>
    <scope>NUCLEOTIDE SEQUENCE [LARGE SCALE GENOMIC DNA]</scope>
    <source>
        <strain evidence="2">cv. 10/8</strain>
        <tissue evidence="1">Leaf</tissue>
    </source>
</reference>
<dbReference type="Proteomes" id="UP000265520">
    <property type="component" value="Unassembled WGS sequence"/>
</dbReference>
<dbReference type="AlphaFoldDB" id="A0A392SBN5"/>
<dbReference type="EMBL" id="LXQA010349084">
    <property type="protein sequence ID" value="MCI45827.1"/>
    <property type="molecule type" value="Genomic_DNA"/>
</dbReference>
<organism evidence="1 2">
    <name type="scientific">Trifolium medium</name>
    <dbReference type="NCBI Taxonomy" id="97028"/>
    <lineage>
        <taxon>Eukaryota</taxon>
        <taxon>Viridiplantae</taxon>
        <taxon>Streptophyta</taxon>
        <taxon>Embryophyta</taxon>
        <taxon>Tracheophyta</taxon>
        <taxon>Spermatophyta</taxon>
        <taxon>Magnoliopsida</taxon>
        <taxon>eudicotyledons</taxon>
        <taxon>Gunneridae</taxon>
        <taxon>Pentapetalae</taxon>
        <taxon>rosids</taxon>
        <taxon>fabids</taxon>
        <taxon>Fabales</taxon>
        <taxon>Fabaceae</taxon>
        <taxon>Papilionoideae</taxon>
        <taxon>50 kb inversion clade</taxon>
        <taxon>NPAAA clade</taxon>
        <taxon>Hologalegina</taxon>
        <taxon>IRL clade</taxon>
        <taxon>Trifolieae</taxon>
        <taxon>Trifolium</taxon>
    </lineage>
</organism>
<accession>A0A392SBN5</accession>
<name>A0A392SBN5_9FABA</name>
<evidence type="ECO:0000313" key="1">
    <source>
        <dbReference type="EMBL" id="MCI45827.1"/>
    </source>
</evidence>
<comment type="caution">
    <text evidence="1">The sequence shown here is derived from an EMBL/GenBank/DDBJ whole genome shotgun (WGS) entry which is preliminary data.</text>
</comment>